<dbReference type="Proteomes" id="UP000005268">
    <property type="component" value="Chromosome"/>
</dbReference>
<evidence type="ECO:0000313" key="6">
    <source>
        <dbReference type="Proteomes" id="UP000005268"/>
    </source>
</evidence>
<keyword evidence="2" id="KW-0479">Metal-binding</keyword>
<dbReference type="SUPFAM" id="SSF51316">
    <property type="entry name" value="Mss4-like"/>
    <property type="match status" value="1"/>
</dbReference>
<dbReference type="PANTHER" id="PTHR28620:SF1">
    <property type="entry name" value="CENP-V_GFA DOMAIN-CONTAINING PROTEIN"/>
    <property type="match status" value="1"/>
</dbReference>
<accession>I3UXH8</accession>
<dbReference type="InterPro" id="IPR011057">
    <property type="entry name" value="Mss4-like_sf"/>
</dbReference>
<evidence type="ECO:0000256" key="2">
    <source>
        <dbReference type="ARBA" id="ARBA00022723"/>
    </source>
</evidence>
<dbReference type="AlphaFoldDB" id="I3UXH8"/>
<organism evidence="5 6">
    <name type="scientific">Pseudomonas putida ND6</name>
    <dbReference type="NCBI Taxonomy" id="231023"/>
    <lineage>
        <taxon>Bacteria</taxon>
        <taxon>Pseudomonadati</taxon>
        <taxon>Pseudomonadota</taxon>
        <taxon>Gammaproteobacteria</taxon>
        <taxon>Pseudomonadales</taxon>
        <taxon>Pseudomonadaceae</taxon>
        <taxon>Pseudomonas</taxon>
    </lineage>
</organism>
<sequence>MDIQVAFSGQGNVMTDEKKDDRPVYQAACHCGTVRFELRLTDGLRTARRCNCSLCRMRGAVAVSANLGDITVTQGEEALTLYQFHTREAKHYFCSRCGIYTFHQRRSAPDQYGVNVACIEGMSPFDFADVPVSEGRIHPKDRVDGGVGVAGWLRYEGNPEWGQG</sequence>
<dbReference type="PROSITE" id="PS51891">
    <property type="entry name" value="CENP_V_GFA"/>
    <property type="match status" value="1"/>
</dbReference>
<comment type="similarity">
    <text evidence="1">Belongs to the Gfa family.</text>
</comment>
<evidence type="ECO:0000256" key="3">
    <source>
        <dbReference type="ARBA" id="ARBA00022833"/>
    </source>
</evidence>
<dbReference type="GO" id="GO:0016846">
    <property type="term" value="F:carbon-sulfur lyase activity"/>
    <property type="evidence" value="ECO:0007669"/>
    <property type="project" value="InterPro"/>
</dbReference>
<evidence type="ECO:0000259" key="4">
    <source>
        <dbReference type="PROSITE" id="PS51891"/>
    </source>
</evidence>
<dbReference type="GO" id="GO:0046872">
    <property type="term" value="F:metal ion binding"/>
    <property type="evidence" value="ECO:0007669"/>
    <property type="project" value="UniProtKB-KW"/>
</dbReference>
<name>I3UXH8_PSEPU</name>
<proteinExistence type="inferred from homology"/>
<dbReference type="Gene3D" id="2.170.150.70">
    <property type="match status" value="1"/>
</dbReference>
<dbReference type="KEGG" id="ppi:YSA_06369"/>
<evidence type="ECO:0000256" key="1">
    <source>
        <dbReference type="ARBA" id="ARBA00005495"/>
    </source>
</evidence>
<dbReference type="PANTHER" id="PTHR28620">
    <property type="entry name" value="CENTROMERE PROTEIN V"/>
    <property type="match status" value="1"/>
</dbReference>
<dbReference type="InterPro" id="IPR052355">
    <property type="entry name" value="CENP-V-like"/>
</dbReference>
<dbReference type="HOGENOM" id="CLU_055491_7_5_6"/>
<evidence type="ECO:0000313" key="5">
    <source>
        <dbReference type="EMBL" id="AFK70199.1"/>
    </source>
</evidence>
<dbReference type="EMBL" id="CP003588">
    <property type="protein sequence ID" value="AFK70199.1"/>
    <property type="molecule type" value="Genomic_DNA"/>
</dbReference>
<gene>
    <name evidence="5" type="ORF">YSA_06369</name>
</gene>
<dbReference type="Pfam" id="PF04828">
    <property type="entry name" value="GFA"/>
    <property type="match status" value="1"/>
</dbReference>
<dbReference type="InterPro" id="IPR006913">
    <property type="entry name" value="CENP-V/GFA"/>
</dbReference>
<keyword evidence="3" id="KW-0862">Zinc</keyword>
<reference evidence="5 6" key="1">
    <citation type="journal article" date="2012" name="J. Bacteriol.">
        <title>Complete Genome Sequence of the Naphthalene-Degrading Pseudomonas putida Strain ND6.</title>
        <authorList>
            <person name="Li S."/>
            <person name="Zhao H."/>
            <person name="Li Y."/>
            <person name="Niu S."/>
            <person name="Cai B."/>
        </authorList>
    </citation>
    <scope>NUCLEOTIDE SEQUENCE [LARGE SCALE GENOMIC DNA]</scope>
    <source>
        <strain evidence="5 6">ND6</strain>
    </source>
</reference>
<feature type="domain" description="CENP-V/GFA" evidence="4">
    <location>
        <begin position="25"/>
        <end position="141"/>
    </location>
</feature>
<protein>
    <recommendedName>
        <fullName evidence="4">CENP-V/GFA domain-containing protein</fullName>
    </recommendedName>
</protein>